<dbReference type="EMBL" id="MU004181">
    <property type="protein sequence ID" value="KAF2502294.1"/>
    <property type="molecule type" value="Genomic_DNA"/>
</dbReference>
<accession>A0A6A6RCW1</accession>
<evidence type="ECO:0000313" key="3">
    <source>
        <dbReference type="Proteomes" id="UP000799750"/>
    </source>
</evidence>
<dbReference type="PANTHER" id="PTHR38117">
    <property type="entry name" value="NACHT AND WD40 DOMAIN PROTEIN"/>
    <property type="match status" value="1"/>
</dbReference>
<dbReference type="Proteomes" id="UP000799750">
    <property type="component" value="Unassembled WGS sequence"/>
</dbReference>
<protein>
    <recommendedName>
        <fullName evidence="1">DUF7053 domain-containing protein</fullName>
    </recommendedName>
</protein>
<keyword evidence="3" id="KW-1185">Reference proteome</keyword>
<evidence type="ECO:0000313" key="2">
    <source>
        <dbReference type="EMBL" id="KAF2502294.1"/>
    </source>
</evidence>
<dbReference type="AlphaFoldDB" id="A0A6A6RCW1"/>
<feature type="domain" description="DUF7053" evidence="1">
    <location>
        <begin position="4"/>
        <end position="181"/>
    </location>
</feature>
<name>A0A6A6RCW1_9PEZI</name>
<organism evidence="2 3">
    <name type="scientific">Lophium mytilinum</name>
    <dbReference type="NCBI Taxonomy" id="390894"/>
    <lineage>
        <taxon>Eukaryota</taxon>
        <taxon>Fungi</taxon>
        <taxon>Dikarya</taxon>
        <taxon>Ascomycota</taxon>
        <taxon>Pezizomycotina</taxon>
        <taxon>Dothideomycetes</taxon>
        <taxon>Pleosporomycetidae</taxon>
        <taxon>Mytilinidiales</taxon>
        <taxon>Mytilinidiaceae</taxon>
        <taxon>Lophium</taxon>
    </lineage>
</organism>
<dbReference type="OrthoDB" id="4276610at2759"/>
<reference evidence="2" key="1">
    <citation type="journal article" date="2020" name="Stud. Mycol.">
        <title>101 Dothideomycetes genomes: a test case for predicting lifestyles and emergence of pathogens.</title>
        <authorList>
            <person name="Haridas S."/>
            <person name="Albert R."/>
            <person name="Binder M."/>
            <person name="Bloem J."/>
            <person name="Labutti K."/>
            <person name="Salamov A."/>
            <person name="Andreopoulos B."/>
            <person name="Baker S."/>
            <person name="Barry K."/>
            <person name="Bills G."/>
            <person name="Bluhm B."/>
            <person name="Cannon C."/>
            <person name="Castanera R."/>
            <person name="Culley D."/>
            <person name="Daum C."/>
            <person name="Ezra D."/>
            <person name="Gonzalez J."/>
            <person name="Henrissat B."/>
            <person name="Kuo A."/>
            <person name="Liang C."/>
            <person name="Lipzen A."/>
            <person name="Lutzoni F."/>
            <person name="Magnuson J."/>
            <person name="Mondo S."/>
            <person name="Nolan M."/>
            <person name="Ohm R."/>
            <person name="Pangilinan J."/>
            <person name="Park H.-J."/>
            <person name="Ramirez L."/>
            <person name="Alfaro M."/>
            <person name="Sun H."/>
            <person name="Tritt A."/>
            <person name="Yoshinaga Y."/>
            <person name="Zwiers L.-H."/>
            <person name="Turgeon B."/>
            <person name="Goodwin S."/>
            <person name="Spatafora J."/>
            <person name="Crous P."/>
            <person name="Grigoriev I."/>
        </authorList>
    </citation>
    <scope>NUCLEOTIDE SEQUENCE</scope>
    <source>
        <strain evidence="2">CBS 269.34</strain>
    </source>
</reference>
<evidence type="ECO:0000259" key="1">
    <source>
        <dbReference type="Pfam" id="PF23155"/>
    </source>
</evidence>
<sequence length="197" mass="21353">MSRTSHTLHVAALIPANVSPADIIATLHNHTNCLTVQSLTCGHEEVPAHDTVQSDPYFAPTSSAPPAPLKSYEVTEVITLVPGIGDWGKKTIKFFSHFQDTATGLRTRADASMGVVLHAEYRVQPGGADGEVDGEGEGIGYAEWVLAEEVTVECSWWLMPLVKGNVYKAHRDMVRKLVEKVIAEKNAQRIAMGTGAY</sequence>
<gene>
    <name evidence="2" type="ORF">BU16DRAFT_521048</name>
</gene>
<dbReference type="InterPro" id="IPR055481">
    <property type="entry name" value="DUF7053"/>
</dbReference>
<proteinExistence type="predicted"/>
<dbReference type="PANTHER" id="PTHR38117:SF1">
    <property type="entry name" value="DUF3074 DOMAIN-CONTAINING PROTEIN"/>
    <property type="match status" value="1"/>
</dbReference>
<dbReference type="Pfam" id="PF23155">
    <property type="entry name" value="DUF7053"/>
    <property type="match status" value="1"/>
</dbReference>